<proteinExistence type="predicted"/>
<sequence length="392" mass="44313">MFAHLRKRLAELDAQIVEQRRALAELEQTRSDVERELHATAYPVLTLPVEITTEIFLQCHLVLGRLCFPNDYEGRNSTDLASVCSAWREIALATPILWSELVLRFHRMPSGLAPPQRPGLMEGCIDRRLTRARGCPLTLHIECRGTEGFPLSRLRDIIHRWSHRLQYLHLDIGGRDMSQLELDSVSFPLLHGVTLDCAYNPHLHRSRRLFADAPRFHDLCLLSKTEIYIPLEFSLPWLQLTKFEGALHDLSLFTLAPNLCEAISLFDPVGHSTVITHPNLRSLTTRADSRTDILKYLTLPGLQHLIVSYLPIRDSLVDFLSRSSPPLISLSVGEKYGTHFNNWARSLPSTLESLEIRDAGSADGLVDPSILDALPNLRTLIFQDVADGFSLL</sequence>
<evidence type="ECO:0000256" key="1">
    <source>
        <dbReference type="SAM" id="Coils"/>
    </source>
</evidence>
<reference evidence="2" key="1">
    <citation type="submission" date="2020-05" db="EMBL/GenBank/DDBJ databases">
        <title>Mycena genomes resolve the evolution of fungal bioluminescence.</title>
        <authorList>
            <person name="Tsai I.J."/>
        </authorList>
    </citation>
    <scope>NUCLEOTIDE SEQUENCE</scope>
    <source>
        <strain evidence="2">CCC161011</strain>
    </source>
</reference>
<dbReference type="Proteomes" id="UP000620124">
    <property type="component" value="Unassembled WGS sequence"/>
</dbReference>
<dbReference type="EMBL" id="JACAZI010000009">
    <property type="protein sequence ID" value="KAF7352423.1"/>
    <property type="molecule type" value="Genomic_DNA"/>
</dbReference>
<accession>A0A8H7CYT4</accession>
<keyword evidence="1" id="KW-0175">Coiled coil</keyword>
<name>A0A8H7CYT4_9AGAR</name>
<organism evidence="2 3">
    <name type="scientific">Mycena venus</name>
    <dbReference type="NCBI Taxonomy" id="2733690"/>
    <lineage>
        <taxon>Eukaryota</taxon>
        <taxon>Fungi</taxon>
        <taxon>Dikarya</taxon>
        <taxon>Basidiomycota</taxon>
        <taxon>Agaricomycotina</taxon>
        <taxon>Agaricomycetes</taxon>
        <taxon>Agaricomycetidae</taxon>
        <taxon>Agaricales</taxon>
        <taxon>Marasmiineae</taxon>
        <taxon>Mycenaceae</taxon>
        <taxon>Mycena</taxon>
    </lineage>
</organism>
<protein>
    <submittedName>
        <fullName evidence="2">F-box domain-containing protein</fullName>
    </submittedName>
</protein>
<keyword evidence="3" id="KW-1185">Reference proteome</keyword>
<dbReference type="OrthoDB" id="3038587at2759"/>
<feature type="coiled-coil region" evidence="1">
    <location>
        <begin position="2"/>
        <end position="36"/>
    </location>
</feature>
<evidence type="ECO:0000313" key="3">
    <source>
        <dbReference type="Proteomes" id="UP000620124"/>
    </source>
</evidence>
<evidence type="ECO:0000313" key="2">
    <source>
        <dbReference type="EMBL" id="KAF7352423.1"/>
    </source>
</evidence>
<gene>
    <name evidence="2" type="ORF">MVEN_01206800</name>
</gene>
<comment type="caution">
    <text evidence="2">The sequence shown here is derived from an EMBL/GenBank/DDBJ whole genome shotgun (WGS) entry which is preliminary data.</text>
</comment>
<dbReference type="AlphaFoldDB" id="A0A8H7CYT4"/>